<dbReference type="Gene3D" id="3.30.420.10">
    <property type="entry name" value="Ribonuclease H-like superfamily/Ribonuclease H"/>
    <property type="match status" value="1"/>
</dbReference>
<name>A0A8B6HTI3_MYTGA</name>
<dbReference type="InterPro" id="IPR036397">
    <property type="entry name" value="RNaseH_sf"/>
</dbReference>
<dbReference type="InterPro" id="IPR012337">
    <property type="entry name" value="RNaseH-like_sf"/>
</dbReference>
<comment type="caution">
    <text evidence="1">The sequence shown here is derived from an EMBL/GenBank/DDBJ whole genome shotgun (WGS) entry which is preliminary data.</text>
</comment>
<evidence type="ECO:0000313" key="2">
    <source>
        <dbReference type="Proteomes" id="UP000596742"/>
    </source>
</evidence>
<evidence type="ECO:0008006" key="3">
    <source>
        <dbReference type="Google" id="ProtNLM"/>
    </source>
</evidence>
<dbReference type="OrthoDB" id="10068969at2759"/>
<dbReference type="AlphaFoldDB" id="A0A8B6HTI3"/>
<dbReference type="PANTHER" id="PTHR47331">
    <property type="entry name" value="PHD-TYPE DOMAIN-CONTAINING PROTEIN"/>
    <property type="match status" value="1"/>
</dbReference>
<gene>
    <name evidence="1" type="ORF">MGAL_10B027713</name>
</gene>
<reference evidence="1" key="1">
    <citation type="submission" date="2018-11" db="EMBL/GenBank/DDBJ databases">
        <authorList>
            <person name="Alioto T."/>
            <person name="Alioto T."/>
        </authorList>
    </citation>
    <scope>NUCLEOTIDE SEQUENCE</scope>
</reference>
<evidence type="ECO:0000313" key="1">
    <source>
        <dbReference type="EMBL" id="VDI84343.1"/>
    </source>
</evidence>
<keyword evidence="2" id="KW-1185">Reference proteome</keyword>
<organism evidence="1 2">
    <name type="scientific">Mytilus galloprovincialis</name>
    <name type="common">Mediterranean mussel</name>
    <dbReference type="NCBI Taxonomy" id="29158"/>
    <lineage>
        <taxon>Eukaryota</taxon>
        <taxon>Metazoa</taxon>
        <taxon>Spiralia</taxon>
        <taxon>Lophotrochozoa</taxon>
        <taxon>Mollusca</taxon>
        <taxon>Bivalvia</taxon>
        <taxon>Autobranchia</taxon>
        <taxon>Pteriomorphia</taxon>
        <taxon>Mytilida</taxon>
        <taxon>Mytiloidea</taxon>
        <taxon>Mytilidae</taxon>
        <taxon>Mytilinae</taxon>
        <taxon>Mytilus</taxon>
    </lineage>
</organism>
<dbReference type="PANTHER" id="PTHR47331:SF6">
    <property type="entry name" value="DOUBLECORTIN DOMAIN-CONTAINING PROTEIN"/>
    <property type="match status" value="1"/>
</dbReference>
<dbReference type="GO" id="GO:0003676">
    <property type="term" value="F:nucleic acid binding"/>
    <property type="evidence" value="ECO:0007669"/>
    <property type="project" value="InterPro"/>
</dbReference>
<accession>A0A8B6HTI3</accession>
<sequence length="81" mass="9404">MPFGPWPVTFRRTRGGVSQSKRWALLFACLVTRAIHLEVIEELSSSSFINAWRRFIALRGPVRQVRSDRGTNFVGQLRIFR</sequence>
<dbReference type="Proteomes" id="UP000596742">
    <property type="component" value="Unassembled WGS sequence"/>
</dbReference>
<dbReference type="SUPFAM" id="SSF53098">
    <property type="entry name" value="Ribonuclease H-like"/>
    <property type="match status" value="1"/>
</dbReference>
<dbReference type="EMBL" id="UYJE01010570">
    <property type="protein sequence ID" value="VDI84343.1"/>
    <property type="molecule type" value="Genomic_DNA"/>
</dbReference>
<protein>
    <recommendedName>
        <fullName evidence="3">Integrase catalytic domain-containing protein</fullName>
    </recommendedName>
</protein>
<proteinExistence type="predicted"/>